<feature type="domain" description="Nucleotide exchange factor Fes1" evidence="1">
    <location>
        <begin position="91"/>
        <end position="182"/>
    </location>
</feature>
<dbReference type="InterPro" id="IPR011989">
    <property type="entry name" value="ARM-like"/>
</dbReference>
<dbReference type="PANTHER" id="PTHR19316:SF30">
    <property type="entry name" value="NUCLEOTIDE EXCHANGE FACTOR FES1 DOMAIN-CONTAINING PROTEIN"/>
    <property type="match status" value="1"/>
</dbReference>
<evidence type="ECO:0000313" key="3">
    <source>
        <dbReference type="Proteomes" id="UP000604825"/>
    </source>
</evidence>
<dbReference type="Gene3D" id="1.25.10.10">
    <property type="entry name" value="Leucine-rich Repeat Variant"/>
    <property type="match status" value="1"/>
</dbReference>
<dbReference type="OrthoDB" id="10250458at2759"/>
<dbReference type="Pfam" id="PF08609">
    <property type="entry name" value="Fes1"/>
    <property type="match status" value="1"/>
</dbReference>
<dbReference type="EMBL" id="CAJGYO010000004">
    <property type="protein sequence ID" value="CAD6225461.1"/>
    <property type="molecule type" value="Genomic_DNA"/>
</dbReference>
<dbReference type="InterPro" id="IPR013918">
    <property type="entry name" value="Nucleotide_exch_fac_Fes1"/>
</dbReference>
<dbReference type="GO" id="GO:0005783">
    <property type="term" value="C:endoplasmic reticulum"/>
    <property type="evidence" value="ECO:0007669"/>
    <property type="project" value="TreeGrafter"/>
</dbReference>
<dbReference type="Proteomes" id="UP000604825">
    <property type="component" value="Unassembled WGS sequence"/>
</dbReference>
<dbReference type="AlphaFoldDB" id="A0A811NID1"/>
<reference evidence="2" key="1">
    <citation type="submission" date="2020-10" db="EMBL/GenBank/DDBJ databases">
        <authorList>
            <person name="Han B."/>
            <person name="Lu T."/>
            <person name="Zhao Q."/>
            <person name="Huang X."/>
            <person name="Zhao Y."/>
        </authorList>
    </citation>
    <scope>NUCLEOTIDE SEQUENCE</scope>
</reference>
<keyword evidence="3" id="KW-1185">Reference proteome</keyword>
<evidence type="ECO:0000313" key="2">
    <source>
        <dbReference type="EMBL" id="CAD6225461.1"/>
    </source>
</evidence>
<name>A0A811NID1_9POAL</name>
<sequence>MAGAKQPRRCRFPTLLATISAAALLLFFPRFSPTEAAAVEKGRNRSSLLGEPRQWATGKDEAQILAEAEARAGGGGEGSLTGDDGREFASLDSMLQWAIGNSDPDKLREKAAELERLSAEELLKKQMEIKELMEKLKVPSDAELMKVAIADLNNSSVLLEDRHRALQELLVLVEPIDNANDLDKLGGLLPLIWELSNADEGIRTTSAWVLGKASQNNFLVQNQILGYGALERLVKMGYSSSAPEVAKALYAISSLIRDNEHGQELFLSENGYAMLQHILSTTRTNVRLQKKVVSLLAYIADFQLNTGRSQAPSLSNHLFIKSVVEMISSVPDLDLQEKALLAVRSLLQLTSADATDLQKFSGLDDSLNTLRVQLDELTSHEEQREYALDVEILRREVHIVFQQKINQASVVAASHGN</sequence>
<dbReference type="InterPro" id="IPR050693">
    <property type="entry name" value="Hsp70_NEF-Inhibitors"/>
</dbReference>
<accession>A0A811NID1</accession>
<dbReference type="GO" id="GO:0000774">
    <property type="term" value="F:adenyl-nucleotide exchange factor activity"/>
    <property type="evidence" value="ECO:0007669"/>
    <property type="project" value="TreeGrafter"/>
</dbReference>
<proteinExistence type="predicted"/>
<organism evidence="2 3">
    <name type="scientific">Miscanthus lutarioriparius</name>
    <dbReference type="NCBI Taxonomy" id="422564"/>
    <lineage>
        <taxon>Eukaryota</taxon>
        <taxon>Viridiplantae</taxon>
        <taxon>Streptophyta</taxon>
        <taxon>Embryophyta</taxon>
        <taxon>Tracheophyta</taxon>
        <taxon>Spermatophyta</taxon>
        <taxon>Magnoliopsida</taxon>
        <taxon>Liliopsida</taxon>
        <taxon>Poales</taxon>
        <taxon>Poaceae</taxon>
        <taxon>PACMAD clade</taxon>
        <taxon>Panicoideae</taxon>
        <taxon>Andropogonodae</taxon>
        <taxon>Andropogoneae</taxon>
        <taxon>Saccharinae</taxon>
        <taxon>Miscanthus</taxon>
    </lineage>
</organism>
<protein>
    <recommendedName>
        <fullName evidence="1">Nucleotide exchange factor Fes1 domain-containing protein</fullName>
    </recommendedName>
</protein>
<comment type="caution">
    <text evidence="2">The sequence shown here is derived from an EMBL/GenBank/DDBJ whole genome shotgun (WGS) entry which is preliminary data.</text>
</comment>
<dbReference type="PANTHER" id="PTHR19316">
    <property type="entry name" value="PROTEIN FOLDING REGULATOR"/>
    <property type="match status" value="1"/>
</dbReference>
<dbReference type="InterPro" id="IPR016024">
    <property type="entry name" value="ARM-type_fold"/>
</dbReference>
<gene>
    <name evidence="2" type="ORF">NCGR_LOCUS17490</name>
</gene>
<dbReference type="SUPFAM" id="SSF48371">
    <property type="entry name" value="ARM repeat"/>
    <property type="match status" value="1"/>
</dbReference>
<evidence type="ECO:0000259" key="1">
    <source>
        <dbReference type="Pfam" id="PF08609"/>
    </source>
</evidence>